<evidence type="ECO:0000313" key="3">
    <source>
        <dbReference type="Proteomes" id="UP000297814"/>
    </source>
</evidence>
<feature type="compositionally biased region" description="Basic and acidic residues" evidence="1">
    <location>
        <begin position="286"/>
        <end position="295"/>
    </location>
</feature>
<gene>
    <name evidence="2" type="ORF">BHYA_0102g00050</name>
</gene>
<comment type="caution">
    <text evidence="2">The sequence shown here is derived from an EMBL/GenBank/DDBJ whole genome shotgun (WGS) entry which is preliminary data.</text>
</comment>
<accession>A0A4Z1GPL8</accession>
<keyword evidence="3" id="KW-1185">Reference proteome</keyword>
<proteinExistence type="predicted"/>
<protein>
    <submittedName>
        <fullName evidence="2">Uncharacterized protein</fullName>
    </submittedName>
</protein>
<feature type="region of interest" description="Disordered" evidence="1">
    <location>
        <begin position="30"/>
        <end position="52"/>
    </location>
</feature>
<organism evidence="2 3">
    <name type="scientific">Botrytis hyacinthi</name>
    <dbReference type="NCBI Taxonomy" id="278943"/>
    <lineage>
        <taxon>Eukaryota</taxon>
        <taxon>Fungi</taxon>
        <taxon>Dikarya</taxon>
        <taxon>Ascomycota</taxon>
        <taxon>Pezizomycotina</taxon>
        <taxon>Leotiomycetes</taxon>
        <taxon>Helotiales</taxon>
        <taxon>Sclerotiniaceae</taxon>
        <taxon>Botrytis</taxon>
    </lineage>
</organism>
<feature type="compositionally biased region" description="Polar residues" evidence="1">
    <location>
        <begin position="296"/>
        <end position="315"/>
    </location>
</feature>
<sequence length="487" mass="54875">MREKQPSSHTQNTISSELSSLRIFIEFTSSSSVESQTRKEPQTKEVQKTMEHNGPLAPWKIEEQAKRKVTHSAWDNVQRPEVLTVSIFSSQYILGYNVENRQFTLNPNRMKIQKQVDLTRFHDCPPGLNYKLRKHWHHQKKFYVKLTGMQGEWVGISDEEEGPAEGSEDESEHVAFIGLADEIDDRPMPFPRIEKLRTSKNTSSEDENVAEVTGHHRVTDDADLLSSHVVKSVVARLRRDLSHSRKVHKRLSPPTDIGKLSRYRLVRKPVRFVKTARVAPKDTPLRLRVQRRQERSNSTSYHAAPPNLSQSNTRRPSPIAFFSALGQHPPAPVFVVAASPTRVLPIIDSSLSVAASSTNIGGGALDDHLISEFPPQVQLFDSIAATALQTPFGRPAIASNTSMQMSLRPSPDGTIDEIIDADNPLVFNIHWYSFFPRTKLLELQEMCLHHLFLTFLAIVSGDSELSNDPDLELGGLDLLFEHGIQLD</sequence>
<dbReference type="Proteomes" id="UP000297814">
    <property type="component" value="Unassembled WGS sequence"/>
</dbReference>
<name>A0A4Z1GPL8_9HELO</name>
<reference evidence="2 3" key="1">
    <citation type="submission" date="2017-12" db="EMBL/GenBank/DDBJ databases">
        <title>Comparative genomics of Botrytis spp.</title>
        <authorList>
            <person name="Valero-Jimenez C.A."/>
            <person name="Tapia P."/>
            <person name="Veloso J."/>
            <person name="Silva-Moreno E."/>
            <person name="Staats M."/>
            <person name="Valdes J.H."/>
            <person name="Van Kan J.A.L."/>
        </authorList>
    </citation>
    <scope>NUCLEOTIDE SEQUENCE [LARGE SCALE GENOMIC DNA]</scope>
    <source>
        <strain evidence="2 3">Bh0001</strain>
    </source>
</reference>
<evidence type="ECO:0000256" key="1">
    <source>
        <dbReference type="SAM" id="MobiDB-lite"/>
    </source>
</evidence>
<evidence type="ECO:0000313" key="2">
    <source>
        <dbReference type="EMBL" id="TGO37220.1"/>
    </source>
</evidence>
<dbReference type="EMBL" id="PQXK01000102">
    <property type="protein sequence ID" value="TGO37220.1"/>
    <property type="molecule type" value="Genomic_DNA"/>
</dbReference>
<dbReference type="AlphaFoldDB" id="A0A4Z1GPL8"/>
<feature type="region of interest" description="Disordered" evidence="1">
    <location>
        <begin position="286"/>
        <end position="315"/>
    </location>
</feature>
<feature type="compositionally biased region" description="Basic and acidic residues" evidence="1">
    <location>
        <begin position="36"/>
        <end position="51"/>
    </location>
</feature>